<protein>
    <submittedName>
        <fullName evidence="1">Uncharacterized protein</fullName>
    </submittedName>
</protein>
<proteinExistence type="predicted"/>
<name>A0A0M9WF24_9EURO</name>
<dbReference type="AlphaFoldDB" id="A0A0M9WF24"/>
<reference evidence="1 2" key="1">
    <citation type="submission" date="2015-08" db="EMBL/GenBank/DDBJ databases">
        <title>Genome sequencing of Penicillium nordicum.</title>
        <authorList>
            <person name="Nguyen H.D."/>
            <person name="Seifert K.A."/>
        </authorList>
    </citation>
    <scope>NUCLEOTIDE SEQUENCE [LARGE SCALE GENOMIC DNA]</scope>
    <source>
        <strain evidence="1 2">DAOMC 185683</strain>
    </source>
</reference>
<gene>
    <name evidence="1" type="ORF">ACN38_g6664</name>
</gene>
<evidence type="ECO:0000313" key="2">
    <source>
        <dbReference type="Proteomes" id="UP000037696"/>
    </source>
</evidence>
<keyword evidence="2" id="KW-1185">Reference proteome</keyword>
<sequence>MAPGPSLLAKDPCPGGTGVVGVAASHLLFPRQYIDGFHTVVRLYSYYCISRARRPTTGTVVGAPHQIPDFHQIPDLQFYVSFV</sequence>
<dbReference type="EMBL" id="LHQQ01000105">
    <property type="protein sequence ID" value="KOS42449.1"/>
    <property type="molecule type" value="Genomic_DNA"/>
</dbReference>
<accession>A0A0M9WF24</accession>
<evidence type="ECO:0000313" key="1">
    <source>
        <dbReference type="EMBL" id="KOS42449.1"/>
    </source>
</evidence>
<dbReference type="Proteomes" id="UP000037696">
    <property type="component" value="Unassembled WGS sequence"/>
</dbReference>
<comment type="caution">
    <text evidence="1">The sequence shown here is derived from an EMBL/GenBank/DDBJ whole genome shotgun (WGS) entry which is preliminary data.</text>
</comment>
<organism evidence="1 2">
    <name type="scientific">Penicillium nordicum</name>
    <dbReference type="NCBI Taxonomy" id="229535"/>
    <lineage>
        <taxon>Eukaryota</taxon>
        <taxon>Fungi</taxon>
        <taxon>Dikarya</taxon>
        <taxon>Ascomycota</taxon>
        <taxon>Pezizomycotina</taxon>
        <taxon>Eurotiomycetes</taxon>
        <taxon>Eurotiomycetidae</taxon>
        <taxon>Eurotiales</taxon>
        <taxon>Aspergillaceae</taxon>
        <taxon>Penicillium</taxon>
    </lineage>
</organism>